<feature type="compositionally biased region" description="Low complexity" evidence="1">
    <location>
        <begin position="329"/>
        <end position="346"/>
    </location>
</feature>
<dbReference type="Proteomes" id="UP000314982">
    <property type="component" value="Unassembled WGS sequence"/>
</dbReference>
<dbReference type="GO" id="GO:0003712">
    <property type="term" value="F:transcription coregulator activity"/>
    <property type="evidence" value="ECO:0007669"/>
    <property type="project" value="TreeGrafter"/>
</dbReference>
<evidence type="ECO:0000256" key="1">
    <source>
        <dbReference type="SAM" id="MobiDB-lite"/>
    </source>
</evidence>
<organism evidence="2 3">
    <name type="scientific">Hucho hucho</name>
    <name type="common">huchen</name>
    <dbReference type="NCBI Taxonomy" id="62062"/>
    <lineage>
        <taxon>Eukaryota</taxon>
        <taxon>Metazoa</taxon>
        <taxon>Chordata</taxon>
        <taxon>Craniata</taxon>
        <taxon>Vertebrata</taxon>
        <taxon>Euteleostomi</taxon>
        <taxon>Actinopterygii</taxon>
        <taxon>Neopterygii</taxon>
        <taxon>Teleostei</taxon>
        <taxon>Protacanthopterygii</taxon>
        <taxon>Salmoniformes</taxon>
        <taxon>Salmonidae</taxon>
        <taxon>Salmoninae</taxon>
        <taxon>Hucho</taxon>
    </lineage>
</organism>
<dbReference type="GO" id="GO:0003690">
    <property type="term" value="F:double-stranded DNA binding"/>
    <property type="evidence" value="ECO:0007669"/>
    <property type="project" value="TreeGrafter"/>
</dbReference>
<dbReference type="Ensembl" id="ENSHHUT00000032628.1">
    <property type="protein sequence ID" value="ENSHHUP00000031332.1"/>
    <property type="gene ID" value="ENSHHUG00000019781.1"/>
</dbReference>
<feature type="region of interest" description="Disordered" evidence="1">
    <location>
        <begin position="27"/>
        <end position="52"/>
    </location>
</feature>
<dbReference type="PANTHER" id="PTHR23335">
    <property type="entry name" value="CALMODULIN-BINDING TRANSCRIPTION ACTIVATOR CAMTA"/>
    <property type="match status" value="1"/>
</dbReference>
<dbReference type="GeneTree" id="ENSGT00940000155203"/>
<reference evidence="3" key="1">
    <citation type="submission" date="2018-06" db="EMBL/GenBank/DDBJ databases">
        <title>Genome assembly of Danube salmon.</title>
        <authorList>
            <person name="Macqueen D.J."/>
            <person name="Gundappa M.K."/>
        </authorList>
    </citation>
    <scope>NUCLEOTIDE SEQUENCE [LARGE SCALE GENOMIC DNA]</scope>
</reference>
<name>A0A4W5LZ57_9TELE</name>
<keyword evidence="3" id="KW-1185">Reference proteome</keyword>
<feature type="region of interest" description="Disordered" evidence="1">
    <location>
        <begin position="98"/>
        <end position="130"/>
    </location>
</feature>
<dbReference type="AlphaFoldDB" id="A0A4W5LZ57"/>
<accession>A0A4W5LZ57</accession>
<dbReference type="PANTHER" id="PTHR23335:SF11">
    <property type="entry name" value="CALMODULIN-BINDING TRANSCRIPTION ACTIVATOR 1"/>
    <property type="match status" value="1"/>
</dbReference>
<dbReference type="GO" id="GO:0006357">
    <property type="term" value="P:regulation of transcription by RNA polymerase II"/>
    <property type="evidence" value="ECO:0007669"/>
    <property type="project" value="TreeGrafter"/>
</dbReference>
<evidence type="ECO:0000313" key="2">
    <source>
        <dbReference type="Ensembl" id="ENSHHUP00000031332.1"/>
    </source>
</evidence>
<protein>
    <submittedName>
        <fullName evidence="2">Calmodulin binding transcription activator 1</fullName>
    </submittedName>
</protein>
<sequence>MSFSPTPHDAPTSDSWMVTWASDGVMAPGGKKGGAATTTSTSTSTSTNLNPGQCRLKEREAPHWYQWGKGAMENTFRQQSFVNTVCLNASKIVSCNPSADLRRPRSEPSNYYSSECQRDLPLAKKHKPNPELFQARPDKAMSVPLSLEQQQLHKLSFSPKSLSPEGLSPDKGFSGGGNSGGAGGAKWSSREGFSSRGLGRKGSGDSGGSSLGKEKLASRLRQREQLGNMLVMAEREMVDTELFSYREDLENQDCMTQMDDLQDNMMTLAEHIIEATPERIKRETFVALDGVPLDSTGVSNTMSWLASYLGDVEQLPSIIQLRSLYSEPLTPSSNPSLSPGGSPLREGPMERPTLPSPADWSEFIQASNNKVERDLAQLTLSDPEQRELYEAARLVQTAFRKYKSERIEKGQGT</sequence>
<feature type="region of interest" description="Disordered" evidence="1">
    <location>
        <begin position="329"/>
        <end position="360"/>
    </location>
</feature>
<reference evidence="2" key="3">
    <citation type="submission" date="2025-09" db="UniProtKB">
        <authorList>
            <consortium name="Ensembl"/>
        </authorList>
    </citation>
    <scope>IDENTIFICATION</scope>
</reference>
<dbReference type="GO" id="GO:0005634">
    <property type="term" value="C:nucleus"/>
    <property type="evidence" value="ECO:0007669"/>
    <property type="project" value="TreeGrafter"/>
</dbReference>
<proteinExistence type="predicted"/>
<evidence type="ECO:0000313" key="3">
    <source>
        <dbReference type="Proteomes" id="UP000314982"/>
    </source>
</evidence>
<feature type="compositionally biased region" description="Low complexity" evidence="1">
    <location>
        <begin position="37"/>
        <end position="47"/>
    </location>
</feature>
<feature type="region of interest" description="Disordered" evidence="1">
    <location>
        <begin position="158"/>
        <end position="219"/>
    </location>
</feature>
<feature type="compositionally biased region" description="Gly residues" evidence="1">
    <location>
        <begin position="200"/>
        <end position="210"/>
    </location>
</feature>
<feature type="compositionally biased region" description="Gly residues" evidence="1">
    <location>
        <begin position="173"/>
        <end position="184"/>
    </location>
</feature>
<reference evidence="2" key="2">
    <citation type="submission" date="2025-08" db="UniProtKB">
        <authorList>
            <consortium name="Ensembl"/>
        </authorList>
    </citation>
    <scope>IDENTIFICATION</scope>
</reference>